<feature type="transmembrane region" description="Helical" evidence="1">
    <location>
        <begin position="24"/>
        <end position="45"/>
    </location>
</feature>
<keyword evidence="1" id="KW-0472">Membrane</keyword>
<keyword evidence="2" id="KW-0645">Protease</keyword>
<evidence type="ECO:0000313" key="3">
    <source>
        <dbReference type="Proteomes" id="UP000534590"/>
    </source>
</evidence>
<reference evidence="2 3" key="1">
    <citation type="submission" date="2020-08" db="EMBL/GenBank/DDBJ databases">
        <title>Genomic Encyclopedia of Type Strains, Phase IV (KMG-V): Genome sequencing to study the core and pangenomes of soil and plant-associated prokaryotes.</title>
        <authorList>
            <person name="Whitman W."/>
        </authorList>
    </citation>
    <scope>NUCLEOTIDE SEQUENCE [LARGE SCALE GENOMIC DNA]</scope>
    <source>
        <strain evidence="2 3">SEMIA 461</strain>
    </source>
</reference>
<evidence type="ECO:0000256" key="1">
    <source>
        <dbReference type="SAM" id="Phobius"/>
    </source>
</evidence>
<name>A0ABR6JCE6_AGRRD</name>
<gene>
    <name evidence="2" type="ORF">GGE40_004450</name>
</gene>
<keyword evidence="1" id="KW-0812">Transmembrane</keyword>
<evidence type="ECO:0000313" key="2">
    <source>
        <dbReference type="EMBL" id="MBB4492605.1"/>
    </source>
</evidence>
<accession>A0ABR6JCE6</accession>
<dbReference type="RefSeq" id="WP_183229462.1">
    <property type="nucleotide sequence ID" value="NZ_JACIGS010000005.1"/>
</dbReference>
<protein>
    <submittedName>
        <fullName evidence="2">ABC-type protease/lipase transport system fused ATPase/permease subunit</fullName>
    </submittedName>
</protein>
<dbReference type="GO" id="GO:0006508">
    <property type="term" value="P:proteolysis"/>
    <property type="evidence" value="ECO:0007669"/>
    <property type="project" value="UniProtKB-KW"/>
</dbReference>
<dbReference type="GO" id="GO:0008233">
    <property type="term" value="F:peptidase activity"/>
    <property type="evidence" value="ECO:0007669"/>
    <property type="project" value="UniProtKB-KW"/>
</dbReference>
<dbReference type="EMBL" id="JACIHP010000005">
    <property type="protein sequence ID" value="MBB4492605.1"/>
    <property type="molecule type" value="Genomic_DNA"/>
</dbReference>
<keyword evidence="3" id="KW-1185">Reference proteome</keyword>
<proteinExistence type="predicted"/>
<dbReference type="Proteomes" id="UP000534590">
    <property type="component" value="Unassembled WGS sequence"/>
</dbReference>
<sequence length="63" mass="6750">MAYALTDHLSDHPLILQALDEVTVTPLTLILIAGLYAFSGFLEILRARVLSRAAGLVDAALSK</sequence>
<organism evidence="2 3">
    <name type="scientific">Agrobacterium radiobacter</name>
    <dbReference type="NCBI Taxonomy" id="362"/>
    <lineage>
        <taxon>Bacteria</taxon>
        <taxon>Pseudomonadati</taxon>
        <taxon>Pseudomonadota</taxon>
        <taxon>Alphaproteobacteria</taxon>
        <taxon>Hyphomicrobiales</taxon>
        <taxon>Rhizobiaceae</taxon>
        <taxon>Rhizobium/Agrobacterium group</taxon>
        <taxon>Agrobacterium</taxon>
        <taxon>Agrobacterium tumefaciens complex</taxon>
    </lineage>
</organism>
<comment type="caution">
    <text evidence="2">The sequence shown here is derived from an EMBL/GenBank/DDBJ whole genome shotgun (WGS) entry which is preliminary data.</text>
</comment>
<keyword evidence="2" id="KW-0378">Hydrolase</keyword>
<keyword evidence="1" id="KW-1133">Transmembrane helix</keyword>